<sequence>MRETNRRDSMLACQQEQGIHDTERYGLALLYIGADPSIYETHGLDEGISLRIHKDQHLEFKGARRAQRDWTKHVCNVDGYKGGLGNPFSFICVTVPECLPDRLELISYANEFAFLYDGKPSPRMESFDLKKDFKKETTKMLDAFGDEALDLRVNARSGPEKRLQAQMLSEMMALDSARAITSMKAWARFVQLASRTRSSPFETLEEYVPSRVIDAGELIWFGTLTFGMALTIPDDEYDICMEMARSGYAALGLTNDLFSWEKERHDATEAGLDYVFNAIWVIMKERSVNEAEAKEICCTEIKKHVSLFKQTVEETRHNPCLSPDLRKYLEAVLYSISGNLVWSIYCPRYREF</sequence>
<dbReference type="STRING" id="363999.A0A439D2G5"/>
<dbReference type="SUPFAM" id="SSF48576">
    <property type="entry name" value="Terpenoid synthases"/>
    <property type="match status" value="1"/>
</dbReference>
<evidence type="ECO:0008006" key="3">
    <source>
        <dbReference type="Google" id="ProtNLM"/>
    </source>
</evidence>
<organism evidence="1 2">
    <name type="scientific">Xylaria grammica</name>
    <dbReference type="NCBI Taxonomy" id="363999"/>
    <lineage>
        <taxon>Eukaryota</taxon>
        <taxon>Fungi</taxon>
        <taxon>Dikarya</taxon>
        <taxon>Ascomycota</taxon>
        <taxon>Pezizomycotina</taxon>
        <taxon>Sordariomycetes</taxon>
        <taxon>Xylariomycetidae</taxon>
        <taxon>Xylariales</taxon>
        <taxon>Xylariaceae</taxon>
        <taxon>Xylaria</taxon>
    </lineage>
</organism>
<evidence type="ECO:0000313" key="2">
    <source>
        <dbReference type="Proteomes" id="UP000286045"/>
    </source>
</evidence>
<dbReference type="Proteomes" id="UP000286045">
    <property type="component" value="Unassembled WGS sequence"/>
</dbReference>
<dbReference type="Pfam" id="PF19086">
    <property type="entry name" value="Terpene_syn_C_2"/>
    <property type="match status" value="1"/>
</dbReference>
<proteinExistence type="predicted"/>
<reference evidence="1 2" key="1">
    <citation type="submission" date="2018-12" db="EMBL/GenBank/DDBJ databases">
        <title>Draft genome sequence of Xylaria grammica IHI A82.</title>
        <authorList>
            <person name="Buettner E."/>
            <person name="Kellner H."/>
        </authorList>
    </citation>
    <scope>NUCLEOTIDE SEQUENCE [LARGE SCALE GENOMIC DNA]</scope>
    <source>
        <strain evidence="1 2">IHI A82</strain>
    </source>
</reference>
<dbReference type="AlphaFoldDB" id="A0A439D2G5"/>
<dbReference type="InterPro" id="IPR008949">
    <property type="entry name" value="Isoprenoid_synthase_dom_sf"/>
</dbReference>
<accession>A0A439D2G5</accession>
<evidence type="ECO:0000313" key="1">
    <source>
        <dbReference type="EMBL" id="RWA08643.1"/>
    </source>
</evidence>
<name>A0A439D2G5_9PEZI</name>
<dbReference type="EMBL" id="RYZI01000190">
    <property type="protein sequence ID" value="RWA08643.1"/>
    <property type="molecule type" value="Genomic_DNA"/>
</dbReference>
<comment type="caution">
    <text evidence="1">The sequence shown here is derived from an EMBL/GenBank/DDBJ whole genome shotgun (WGS) entry which is preliminary data.</text>
</comment>
<dbReference type="Gene3D" id="1.10.600.10">
    <property type="entry name" value="Farnesyl Diphosphate Synthase"/>
    <property type="match status" value="1"/>
</dbReference>
<keyword evidence="2" id="KW-1185">Reference proteome</keyword>
<protein>
    <recommendedName>
        <fullName evidence="3">Terpene synthase</fullName>
    </recommendedName>
</protein>
<gene>
    <name evidence="1" type="ORF">EKO27_g6461</name>
</gene>